<accession>A0A8S9IC94</accession>
<dbReference type="PANTHER" id="PTHR38928:SF7">
    <property type="entry name" value="ARGOS7"/>
    <property type="match status" value="1"/>
</dbReference>
<dbReference type="AlphaFoldDB" id="A0A8S9IC94"/>
<name>A0A8S9IC94_BRACR</name>
<keyword evidence="1" id="KW-1133">Transmembrane helix</keyword>
<proteinExistence type="predicted"/>
<evidence type="ECO:0000256" key="1">
    <source>
        <dbReference type="SAM" id="Phobius"/>
    </source>
</evidence>
<dbReference type="Proteomes" id="UP000712281">
    <property type="component" value="Unassembled WGS sequence"/>
</dbReference>
<dbReference type="PANTHER" id="PTHR38928">
    <property type="entry name" value="ARGOS7"/>
    <property type="match status" value="1"/>
</dbReference>
<feature type="transmembrane region" description="Helical" evidence="1">
    <location>
        <begin position="25"/>
        <end position="45"/>
    </location>
</feature>
<keyword evidence="1" id="KW-0472">Membrane</keyword>
<protein>
    <submittedName>
        <fullName evidence="3">Uncharacterized protein</fullName>
    </submittedName>
</protein>
<evidence type="ECO:0000256" key="2">
    <source>
        <dbReference type="SAM" id="SignalP"/>
    </source>
</evidence>
<feature type="chain" id="PRO_5035803722" evidence="2">
    <location>
        <begin position="20"/>
        <end position="59"/>
    </location>
</feature>
<feature type="signal peptide" evidence="2">
    <location>
        <begin position="1"/>
        <end position="19"/>
    </location>
</feature>
<keyword evidence="2" id="KW-0732">Signal</keyword>
<organism evidence="3 4">
    <name type="scientific">Brassica cretica</name>
    <name type="common">Mustard</name>
    <dbReference type="NCBI Taxonomy" id="69181"/>
    <lineage>
        <taxon>Eukaryota</taxon>
        <taxon>Viridiplantae</taxon>
        <taxon>Streptophyta</taxon>
        <taxon>Embryophyta</taxon>
        <taxon>Tracheophyta</taxon>
        <taxon>Spermatophyta</taxon>
        <taxon>Magnoliopsida</taxon>
        <taxon>eudicotyledons</taxon>
        <taxon>Gunneridae</taxon>
        <taxon>Pentapetalae</taxon>
        <taxon>rosids</taxon>
        <taxon>malvids</taxon>
        <taxon>Brassicales</taxon>
        <taxon>Brassicaceae</taxon>
        <taxon>Brassiceae</taxon>
        <taxon>Brassica</taxon>
    </lineage>
</organism>
<dbReference type="EMBL" id="QGKW02001911">
    <property type="protein sequence ID" value="KAF2567294.1"/>
    <property type="molecule type" value="Genomic_DNA"/>
</dbReference>
<gene>
    <name evidence="3" type="ORF">F2Q68_00028240</name>
</gene>
<reference evidence="3" key="1">
    <citation type="submission" date="2019-12" db="EMBL/GenBank/DDBJ databases">
        <title>Genome sequencing and annotation of Brassica cretica.</title>
        <authorList>
            <person name="Studholme D.J."/>
            <person name="Sarris P.F."/>
        </authorList>
    </citation>
    <scope>NUCLEOTIDE SEQUENCE</scope>
    <source>
        <strain evidence="3">PFS-001/15</strain>
        <tissue evidence="3">Leaf</tissue>
    </source>
</reference>
<sequence length="59" mass="6441">MFMVGVVIVLLTVLPAVLPPLPPPPMILMGIPVVLMAMLIHLAIYHPPLSSFDTTYLDM</sequence>
<comment type="caution">
    <text evidence="3">The sequence shown here is derived from an EMBL/GenBank/DDBJ whole genome shotgun (WGS) entry which is preliminary data.</text>
</comment>
<evidence type="ECO:0000313" key="3">
    <source>
        <dbReference type="EMBL" id="KAF2567294.1"/>
    </source>
</evidence>
<evidence type="ECO:0000313" key="4">
    <source>
        <dbReference type="Proteomes" id="UP000712281"/>
    </source>
</evidence>
<keyword evidence="1" id="KW-0812">Transmembrane</keyword>